<keyword evidence="8" id="KW-1185">Reference proteome</keyword>
<evidence type="ECO:0000313" key="7">
    <source>
        <dbReference type="EMBL" id="KAG7528273.1"/>
    </source>
</evidence>
<dbReference type="PANTHER" id="PTHR42715">
    <property type="entry name" value="BETA-GLUCOSIDASE"/>
    <property type="match status" value="1"/>
</dbReference>
<reference evidence="7" key="1">
    <citation type="submission" date="2020-04" db="EMBL/GenBank/DDBJ databases">
        <title>Analysis of mating type loci in Filobasidium floriforme.</title>
        <authorList>
            <person name="Nowrousian M."/>
        </authorList>
    </citation>
    <scope>NUCLEOTIDE SEQUENCE</scope>
    <source>
        <strain evidence="7">CBS 6242</strain>
    </source>
</reference>
<keyword evidence="5" id="KW-0326">Glycosidase</keyword>
<dbReference type="EC" id="3.2.1.21" evidence="3"/>
<dbReference type="AlphaFoldDB" id="A0A8K0JFP0"/>
<dbReference type="InterPro" id="IPR050288">
    <property type="entry name" value="Cellulose_deg_GH3"/>
</dbReference>
<dbReference type="GO" id="GO:0008422">
    <property type="term" value="F:beta-glucosidase activity"/>
    <property type="evidence" value="ECO:0007669"/>
    <property type="project" value="UniProtKB-EC"/>
</dbReference>
<dbReference type="Gene3D" id="3.40.50.1700">
    <property type="entry name" value="Glycoside hydrolase family 3 C-terminal domain"/>
    <property type="match status" value="2"/>
</dbReference>
<dbReference type="InterPro" id="IPR002772">
    <property type="entry name" value="Glyco_hydro_3_C"/>
</dbReference>
<dbReference type="InterPro" id="IPR011658">
    <property type="entry name" value="PA14_dom"/>
</dbReference>
<comment type="catalytic activity">
    <reaction evidence="1">
        <text>Hydrolysis of terminal, non-reducing beta-D-glucosyl residues with release of beta-D-glucose.</text>
        <dbReference type="EC" id="3.2.1.21"/>
    </reaction>
</comment>
<dbReference type="InterPro" id="IPR036881">
    <property type="entry name" value="Glyco_hydro_3_C_sf"/>
</dbReference>
<evidence type="ECO:0000256" key="3">
    <source>
        <dbReference type="ARBA" id="ARBA00012744"/>
    </source>
</evidence>
<evidence type="ECO:0000313" key="8">
    <source>
        <dbReference type="Proteomes" id="UP000812966"/>
    </source>
</evidence>
<dbReference type="Pfam" id="PF01915">
    <property type="entry name" value="Glyco_hydro_3_C"/>
    <property type="match status" value="1"/>
</dbReference>
<keyword evidence="4" id="KW-0378">Hydrolase</keyword>
<comment type="similarity">
    <text evidence="2">Belongs to the glycosyl hydrolase 3 family.</text>
</comment>
<accession>A0A8K0JFP0</accession>
<evidence type="ECO:0000256" key="4">
    <source>
        <dbReference type="ARBA" id="ARBA00022801"/>
    </source>
</evidence>
<dbReference type="Pfam" id="PF14310">
    <property type="entry name" value="Fn3-like"/>
    <property type="match status" value="1"/>
</dbReference>
<proteinExistence type="inferred from homology"/>
<evidence type="ECO:0000256" key="5">
    <source>
        <dbReference type="ARBA" id="ARBA00023295"/>
    </source>
</evidence>
<dbReference type="Pfam" id="PF07691">
    <property type="entry name" value="PA14"/>
    <property type="match status" value="1"/>
</dbReference>
<dbReference type="InterPro" id="IPR037524">
    <property type="entry name" value="PA14/GLEYA"/>
</dbReference>
<dbReference type="InterPro" id="IPR013783">
    <property type="entry name" value="Ig-like_fold"/>
</dbReference>
<feature type="domain" description="PA14" evidence="6">
    <location>
        <begin position="161"/>
        <end position="323"/>
    </location>
</feature>
<dbReference type="PANTHER" id="PTHR42715:SF27">
    <property type="entry name" value="BETA-GLUCOSIDASE-RELATED"/>
    <property type="match status" value="1"/>
</dbReference>
<sequence length="612" mass="66866">MPGPTRWRGIQTQVSLNCEKIELQAIDDRAHAVLQTIQRSVRASPETVRNNRSEEFARDDPEDRLLNRRLAAESIVLLKNATGVLPLDPTKLRKVLVTGPNARTRTVSGGGSAYLTSSYVVTAWDGIVAALEGSGVEVVYSAGCYSHRYLPLLDGFISAQDGTEGWDVAFYNSAPSASTSTKYVATYVAASTKFRINDRKPAGLNDEFHLVGYGYMTFPHSGMFEFGLCSVGKSRLFVNNVLVVDNGYDKPQTIGDTFYGLGTREETGVYHVEPGKRYLVRVEFTNSSEGGRVSAETTNTGQPSLMLAALRVGGSFKLASSTAAIEECAALAKECDAVICVTGGNLDWETEGADRTQFALPGATDELVESLLEANSNTIICNISGSAFGFPWVEKAPSILQCWLGGNETGNAMADVLFGKVNPSGRMPLSFPHEIEHCTAHLNWGSENGKVHYGEGLFVGYRGYEATKRDPMFAFGEGLSYSTFHWSDFEVTMEEGETAEDIGTTITLSIENTSQIDGADVVQIYVSQIAPSLRRPLKELKGFQKVFLRAGESKTVSIRLDKLAFSYWNDKTACWVAEMGEFDFMACRSAREGDVVAENRVRLNMTCTWTGL</sequence>
<organism evidence="7 8">
    <name type="scientific">Filobasidium floriforme</name>
    <dbReference type="NCBI Taxonomy" id="5210"/>
    <lineage>
        <taxon>Eukaryota</taxon>
        <taxon>Fungi</taxon>
        <taxon>Dikarya</taxon>
        <taxon>Basidiomycota</taxon>
        <taxon>Agaricomycotina</taxon>
        <taxon>Tremellomycetes</taxon>
        <taxon>Filobasidiales</taxon>
        <taxon>Filobasidiaceae</taxon>
        <taxon>Filobasidium</taxon>
    </lineage>
</organism>
<dbReference type="SMART" id="SM01217">
    <property type="entry name" value="Fn3_like"/>
    <property type="match status" value="1"/>
</dbReference>
<dbReference type="FunFam" id="2.60.40.10:FF:000495">
    <property type="entry name" value="Periplasmic beta-glucosidase"/>
    <property type="match status" value="1"/>
</dbReference>
<gene>
    <name evidence="7" type="ORF">FFLO_06277</name>
</gene>
<evidence type="ECO:0000256" key="1">
    <source>
        <dbReference type="ARBA" id="ARBA00000448"/>
    </source>
</evidence>
<dbReference type="InterPro" id="IPR026891">
    <property type="entry name" value="Fn3-like"/>
</dbReference>
<dbReference type="EMBL" id="JABELV010000194">
    <property type="protein sequence ID" value="KAG7528273.1"/>
    <property type="molecule type" value="Genomic_DNA"/>
</dbReference>
<dbReference type="Gene3D" id="2.60.40.10">
    <property type="entry name" value="Immunoglobulins"/>
    <property type="match status" value="1"/>
</dbReference>
<evidence type="ECO:0000259" key="6">
    <source>
        <dbReference type="PROSITE" id="PS51820"/>
    </source>
</evidence>
<name>A0A8K0JFP0_9TREE</name>
<protein>
    <recommendedName>
        <fullName evidence="3">beta-glucosidase</fullName>
        <ecNumber evidence="3">3.2.1.21</ecNumber>
    </recommendedName>
</protein>
<dbReference type="GO" id="GO:0009251">
    <property type="term" value="P:glucan catabolic process"/>
    <property type="evidence" value="ECO:0007669"/>
    <property type="project" value="TreeGrafter"/>
</dbReference>
<dbReference type="SUPFAM" id="SSF52279">
    <property type="entry name" value="Beta-D-glucan exohydrolase, C-terminal domain"/>
    <property type="match status" value="1"/>
</dbReference>
<dbReference type="Proteomes" id="UP000812966">
    <property type="component" value="Unassembled WGS sequence"/>
</dbReference>
<evidence type="ECO:0000256" key="2">
    <source>
        <dbReference type="ARBA" id="ARBA00005336"/>
    </source>
</evidence>
<comment type="caution">
    <text evidence="7">The sequence shown here is derived from an EMBL/GenBank/DDBJ whole genome shotgun (WGS) entry which is preliminary data.</text>
</comment>
<dbReference type="PROSITE" id="PS51820">
    <property type="entry name" value="PA14"/>
    <property type="match status" value="1"/>
</dbReference>